<reference evidence="1 2" key="1">
    <citation type="submission" date="2015-09" db="EMBL/GenBank/DDBJ databases">
        <title>Sorangium comparison.</title>
        <authorList>
            <person name="Zaburannyi N."/>
            <person name="Bunk B."/>
            <person name="Overmann J."/>
            <person name="Mueller R."/>
        </authorList>
    </citation>
    <scope>NUCLEOTIDE SEQUENCE [LARGE SCALE GENOMIC DNA]</scope>
    <source>
        <strain evidence="1 2">So ceGT47</strain>
    </source>
</reference>
<dbReference type="Proteomes" id="UP000295781">
    <property type="component" value="Chromosome"/>
</dbReference>
<sequence>MRREIRPVNTPVSGALRALGRRGVRAHRRSGARIERAAEGAPLEPRAPWTLRR</sequence>
<dbReference type="EMBL" id="CP012670">
    <property type="protein sequence ID" value="AUX20670.1"/>
    <property type="molecule type" value="Genomic_DNA"/>
</dbReference>
<protein>
    <submittedName>
        <fullName evidence="1">Uncharacterized protein</fullName>
    </submittedName>
</protein>
<proteinExistence type="predicted"/>
<dbReference type="AlphaFoldDB" id="A0A4P2PVK1"/>
<organism evidence="1 2">
    <name type="scientific">Sorangium cellulosum</name>
    <name type="common">Polyangium cellulosum</name>
    <dbReference type="NCBI Taxonomy" id="56"/>
    <lineage>
        <taxon>Bacteria</taxon>
        <taxon>Pseudomonadati</taxon>
        <taxon>Myxococcota</taxon>
        <taxon>Polyangia</taxon>
        <taxon>Polyangiales</taxon>
        <taxon>Polyangiaceae</taxon>
        <taxon>Sorangium</taxon>
    </lineage>
</organism>
<gene>
    <name evidence="1" type="ORF">SOCEGT47_011430</name>
</gene>
<evidence type="ECO:0000313" key="1">
    <source>
        <dbReference type="EMBL" id="AUX20670.1"/>
    </source>
</evidence>
<name>A0A4P2PVK1_SORCE</name>
<evidence type="ECO:0000313" key="2">
    <source>
        <dbReference type="Proteomes" id="UP000295781"/>
    </source>
</evidence>
<accession>A0A4P2PVK1</accession>